<proteinExistence type="predicted"/>
<reference evidence="3" key="2">
    <citation type="submission" date="2020-10" db="UniProtKB">
        <authorList>
            <consortium name="WormBaseParasite"/>
        </authorList>
    </citation>
    <scope>IDENTIFICATION</scope>
</reference>
<evidence type="ECO:0000313" key="2">
    <source>
        <dbReference type="Proteomes" id="UP000492821"/>
    </source>
</evidence>
<organism evidence="2 3">
    <name type="scientific">Panagrellus redivivus</name>
    <name type="common">Microworm</name>
    <dbReference type="NCBI Taxonomy" id="6233"/>
    <lineage>
        <taxon>Eukaryota</taxon>
        <taxon>Metazoa</taxon>
        <taxon>Ecdysozoa</taxon>
        <taxon>Nematoda</taxon>
        <taxon>Chromadorea</taxon>
        <taxon>Rhabditida</taxon>
        <taxon>Tylenchina</taxon>
        <taxon>Panagrolaimomorpha</taxon>
        <taxon>Panagrolaimoidea</taxon>
        <taxon>Panagrolaimidae</taxon>
        <taxon>Panagrellus</taxon>
    </lineage>
</organism>
<dbReference type="InterPro" id="IPR036186">
    <property type="entry name" value="Serpin_sf"/>
</dbReference>
<feature type="compositionally biased region" description="Basic residues" evidence="1">
    <location>
        <begin position="7"/>
        <end position="28"/>
    </location>
</feature>
<protein>
    <submittedName>
        <fullName evidence="3">SERPIN domain-containing protein</fullName>
    </submittedName>
</protein>
<dbReference type="SUPFAM" id="SSF56574">
    <property type="entry name" value="Serpins"/>
    <property type="match status" value="1"/>
</dbReference>
<dbReference type="InterPro" id="IPR042178">
    <property type="entry name" value="Serpin_sf_1"/>
</dbReference>
<feature type="region of interest" description="Disordered" evidence="1">
    <location>
        <begin position="439"/>
        <end position="461"/>
    </location>
</feature>
<dbReference type="Gene3D" id="3.30.497.10">
    <property type="entry name" value="Antithrombin, subunit I, domain 2"/>
    <property type="match status" value="1"/>
</dbReference>
<evidence type="ECO:0000313" key="3">
    <source>
        <dbReference type="WBParaSite" id="Pan_g9963.t1"/>
    </source>
</evidence>
<feature type="region of interest" description="Disordered" evidence="1">
    <location>
        <begin position="1"/>
        <end position="47"/>
    </location>
</feature>
<name>A0A7E4WDD2_PANRE</name>
<dbReference type="Gene3D" id="2.30.39.10">
    <property type="entry name" value="Alpha-1-antitrypsin, domain 1"/>
    <property type="match status" value="1"/>
</dbReference>
<evidence type="ECO:0000256" key="1">
    <source>
        <dbReference type="SAM" id="MobiDB-lite"/>
    </source>
</evidence>
<dbReference type="WBParaSite" id="Pan_g9963.t1">
    <property type="protein sequence ID" value="Pan_g9963.t1"/>
    <property type="gene ID" value="Pan_g9963"/>
</dbReference>
<accession>A0A7E4WDD2</accession>
<dbReference type="AlphaFoldDB" id="A0A7E4WDD2"/>
<keyword evidence="2" id="KW-1185">Reference proteome</keyword>
<reference evidence="2" key="1">
    <citation type="journal article" date="2013" name="Genetics">
        <title>The draft genome and transcriptome of Panagrellus redivivus are shaped by the harsh demands of a free-living lifestyle.</title>
        <authorList>
            <person name="Srinivasan J."/>
            <person name="Dillman A.R."/>
            <person name="Macchietto M.G."/>
            <person name="Heikkinen L."/>
            <person name="Lakso M."/>
            <person name="Fracchia K.M."/>
            <person name="Antoshechkin I."/>
            <person name="Mortazavi A."/>
            <person name="Wong G."/>
            <person name="Sternberg P.W."/>
        </authorList>
    </citation>
    <scope>NUCLEOTIDE SEQUENCE [LARGE SCALE GENOMIC DNA]</scope>
    <source>
        <strain evidence="2">MT8872</strain>
    </source>
</reference>
<dbReference type="InterPro" id="IPR042185">
    <property type="entry name" value="Serpin_sf_2"/>
</dbReference>
<sequence>MGFCTAIRKKRPKPSRNSRIAKRSKRRSQSSEKPTTSKPKHKDPPIFTRKFKDKDQFLATTTPKPISRWLLWHMYVTHQSFNDEIFRTRTINKVFAPLAFLTHCVMLWHFSDGTTRKFLSKLLRVEGFYAIKSFEEDFQRYTSKFIYNEVSNDNMISMCNKLFITDKLVLKDGFKAATKAPANIQILTMESDKTGGFNQLHEAVLKELRKACGSKFAVGNPEKLVRAETKMLSIVGTCVRAAFDGETFKFKKAKFMCYYGVRQLEHPFFIVNGKFSHAVFSGFEAWSMPLTQRSPCDDPSKGSTLSLVLVRPENLGDILELEHMDNFDRIAKAIQVVSHREPKRGSLLLPFIDLPYHSEQHVTYGVTDLTVNWRSGFTPSVVSNLSKAAEPVSNIPPGLDKLFHCASIRIDASGITYQGSNDPVPEESNLPELSVENSLKLKPSKSTRHDPHSLSATTRSKRIQRMASENAILPEGIARKQRREKLQHFNGRFDSPFLFYVVDLRRSGILLSGCYGGRPALAASDFRKPANNIQLKHVPNSVKQKGKRCGVC</sequence>
<dbReference type="Proteomes" id="UP000492821">
    <property type="component" value="Unassembled WGS sequence"/>
</dbReference>